<dbReference type="EMBL" id="MFAM01000039">
    <property type="protein sequence ID" value="OGD78642.1"/>
    <property type="molecule type" value="Genomic_DNA"/>
</dbReference>
<evidence type="ECO:0000313" key="1">
    <source>
        <dbReference type="EMBL" id="OGD78642.1"/>
    </source>
</evidence>
<proteinExistence type="predicted"/>
<dbReference type="Proteomes" id="UP000176682">
    <property type="component" value="Unassembled WGS sequence"/>
</dbReference>
<sequence length="174" mass="19827">MGFLNDLRKLSTTGEYLFHGSRYKNEVLIPKIPKNTSVTALKEKGIYATDVPEIAIFNAILDSKKLPRINGVRKMVYSWYKAEDGWKFGVTRNVKEYSAFSKGYVYVLEKQHFEKLPLEGEFISRKELTPIYSYAVDPDEFVDETKILSLPLSYLTKSSSLSIAELQAMGYCVG</sequence>
<comment type="caution">
    <text evidence="1">The sequence shown here is derived from an EMBL/GenBank/DDBJ whole genome shotgun (WGS) entry which is preliminary data.</text>
</comment>
<reference evidence="1 2" key="1">
    <citation type="journal article" date="2016" name="Nat. Commun.">
        <title>Thousands of microbial genomes shed light on interconnected biogeochemical processes in an aquifer system.</title>
        <authorList>
            <person name="Anantharaman K."/>
            <person name="Brown C.T."/>
            <person name="Hug L.A."/>
            <person name="Sharon I."/>
            <person name="Castelle C.J."/>
            <person name="Probst A.J."/>
            <person name="Thomas B.C."/>
            <person name="Singh A."/>
            <person name="Wilkins M.J."/>
            <person name="Karaoz U."/>
            <person name="Brodie E.L."/>
            <person name="Williams K.H."/>
            <person name="Hubbard S.S."/>
            <person name="Banfield J.F."/>
        </authorList>
    </citation>
    <scope>NUCLEOTIDE SEQUENCE [LARGE SCALE GENOMIC DNA]</scope>
</reference>
<protein>
    <submittedName>
        <fullName evidence="1">Uncharacterized protein</fullName>
    </submittedName>
</protein>
<accession>A0A1F5FGG7</accession>
<dbReference type="AlphaFoldDB" id="A0A1F5FGG7"/>
<organism evidence="1 2">
    <name type="scientific">Candidatus Collierbacteria bacterium RIFOXYB1_FULL_49_13</name>
    <dbReference type="NCBI Taxonomy" id="1817728"/>
    <lineage>
        <taxon>Bacteria</taxon>
        <taxon>Candidatus Collieribacteriota</taxon>
    </lineage>
</organism>
<gene>
    <name evidence="1" type="ORF">A2368_01890</name>
</gene>
<evidence type="ECO:0000313" key="2">
    <source>
        <dbReference type="Proteomes" id="UP000176682"/>
    </source>
</evidence>
<name>A0A1F5FGG7_9BACT</name>